<keyword evidence="5" id="KW-1185">Reference proteome</keyword>
<sequence length="695" mass="79519">MNARVNTQQAIDRREARRFWTQIQNNSFFSLYYMGHHAHFFDLYDTPEQMDRAIDELENFIRVELGCKTDWKTIVDEYESAMSEERLFWFGDYWLYDERGNHYVLRNRRDQVTLNERLDDVSFEDGTLGWENERSSGELAFSFEPDSDFDREDPEAWRDFLANGGIFESICTGTLSFPEGGDVQVVGRKNVFSREGATGATRGDDPAFWSGIYEILFFEDGHPVYPSKPMVFNGRGDRVFFSFDEVDLSESTVFSHNYLAWTHDGAEGELVLRRDHEGRHRLLGQLTRNGEVSHFVCFRRQGMGEAPRIAARRPLGARGHSLEPLAIGTTQDAFDGAPAKQLTTYQIELSAEGGTAPYAWSQGAGTLPDGLVLFPDGVIQGVVSENVAAGKYRFELVVTDAEEAKAGAYFELTVTENLGPLSILDQGPGNVFLDVQFEHHFQGIGGDSGHYLWSLTQSDNFTGNIDSASGIYVGQALQIGSQSLSLRLASDREEAKRSFAVNVLTNPHTVPTGTVILFVTTTAISVISSIVASVIALTDKRRRDADRADKQQWEDFKDFYRTAKENLREELSEMPQGEMSRVMDDLKELKKRFKRTRAAIGDAQALKRRLVEELREKRDGIIDRIFERYEEELEERRQELDRDPRRDENHEHHQDWLDEVERYNEDYDAREDWRDDTREEFDRAIDDLPEVPEVG</sequence>
<dbReference type="RefSeq" id="WP_237382639.1">
    <property type="nucleotide sequence ID" value="NZ_CP071793.1"/>
</dbReference>
<dbReference type="KEGG" id="scor:J3U87_08675"/>
<dbReference type="Gene3D" id="2.60.40.10">
    <property type="entry name" value="Immunoglobulins"/>
    <property type="match status" value="1"/>
</dbReference>
<keyword evidence="3" id="KW-1133">Transmembrane helix</keyword>
<name>A0A8A4TSQ5_SULCO</name>
<keyword evidence="3" id="KW-0812">Transmembrane</keyword>
<proteinExistence type="predicted"/>
<evidence type="ECO:0000256" key="3">
    <source>
        <dbReference type="SAM" id="Phobius"/>
    </source>
</evidence>
<evidence type="ECO:0000313" key="4">
    <source>
        <dbReference type="EMBL" id="QTD52533.1"/>
    </source>
</evidence>
<accession>A0A8A4TSQ5</accession>
<feature type="transmembrane region" description="Helical" evidence="3">
    <location>
        <begin position="515"/>
        <end position="537"/>
    </location>
</feature>
<evidence type="ECO:0000256" key="2">
    <source>
        <dbReference type="SAM" id="MobiDB-lite"/>
    </source>
</evidence>
<organism evidence="4 5">
    <name type="scientific">Sulfidibacter corallicola</name>
    <dbReference type="NCBI Taxonomy" id="2818388"/>
    <lineage>
        <taxon>Bacteria</taxon>
        <taxon>Pseudomonadati</taxon>
        <taxon>Acidobacteriota</taxon>
        <taxon>Holophagae</taxon>
        <taxon>Acanthopleuribacterales</taxon>
        <taxon>Acanthopleuribacteraceae</taxon>
        <taxon>Sulfidibacter</taxon>
    </lineage>
</organism>
<dbReference type="AlphaFoldDB" id="A0A8A4TSQ5"/>
<protein>
    <submittedName>
        <fullName evidence="4">Putative Ig domain-containing protein</fullName>
    </submittedName>
</protein>
<evidence type="ECO:0000256" key="1">
    <source>
        <dbReference type="SAM" id="Coils"/>
    </source>
</evidence>
<feature type="coiled-coil region" evidence="1">
    <location>
        <begin position="579"/>
        <end position="606"/>
    </location>
</feature>
<dbReference type="InterPro" id="IPR013783">
    <property type="entry name" value="Ig-like_fold"/>
</dbReference>
<dbReference type="EMBL" id="CP071793">
    <property type="protein sequence ID" value="QTD52533.1"/>
    <property type="molecule type" value="Genomic_DNA"/>
</dbReference>
<keyword evidence="3" id="KW-0472">Membrane</keyword>
<dbReference type="Pfam" id="PF05345">
    <property type="entry name" value="He_PIG"/>
    <property type="match status" value="1"/>
</dbReference>
<reference evidence="4" key="1">
    <citation type="submission" date="2021-03" db="EMBL/GenBank/DDBJ databases">
        <title>Acanthopleuribacteraceae sp. M133.</title>
        <authorList>
            <person name="Wang G."/>
        </authorList>
    </citation>
    <scope>NUCLEOTIDE SEQUENCE</scope>
    <source>
        <strain evidence="4">M133</strain>
    </source>
</reference>
<evidence type="ECO:0000313" key="5">
    <source>
        <dbReference type="Proteomes" id="UP000663929"/>
    </source>
</evidence>
<feature type="region of interest" description="Disordered" evidence="2">
    <location>
        <begin position="637"/>
        <end position="661"/>
    </location>
</feature>
<gene>
    <name evidence="4" type="ORF">J3U87_08675</name>
</gene>
<dbReference type="Proteomes" id="UP000663929">
    <property type="component" value="Chromosome"/>
</dbReference>
<keyword evidence="1" id="KW-0175">Coiled coil</keyword>